<organism evidence="1 2">
    <name type="scientific">Salipiger thiooxidans</name>
    <dbReference type="NCBI Taxonomy" id="282683"/>
    <lineage>
        <taxon>Bacteria</taxon>
        <taxon>Pseudomonadati</taxon>
        <taxon>Pseudomonadota</taxon>
        <taxon>Alphaproteobacteria</taxon>
        <taxon>Rhodobacterales</taxon>
        <taxon>Roseobacteraceae</taxon>
        <taxon>Salipiger</taxon>
    </lineage>
</organism>
<keyword evidence="2" id="KW-1185">Reference proteome</keyword>
<accession>A0A1G7H262</accession>
<dbReference type="EMBL" id="FNAV01000010">
    <property type="protein sequence ID" value="SDE94431.1"/>
    <property type="molecule type" value="Genomic_DNA"/>
</dbReference>
<dbReference type="PANTHER" id="PTHR24095">
    <property type="entry name" value="ACETYL-COENZYME A SYNTHETASE"/>
    <property type="match status" value="1"/>
</dbReference>
<dbReference type="SUPFAM" id="SSF56801">
    <property type="entry name" value="Acetyl-CoA synthetase-like"/>
    <property type="match status" value="1"/>
</dbReference>
<dbReference type="GO" id="GO:0005829">
    <property type="term" value="C:cytosol"/>
    <property type="evidence" value="ECO:0007669"/>
    <property type="project" value="TreeGrafter"/>
</dbReference>
<proteinExistence type="predicted"/>
<dbReference type="PANTHER" id="PTHR24095:SF14">
    <property type="entry name" value="ACETYL-COENZYME A SYNTHETASE 1"/>
    <property type="match status" value="1"/>
</dbReference>
<dbReference type="GO" id="GO:0003987">
    <property type="term" value="F:acetate-CoA ligase activity"/>
    <property type="evidence" value="ECO:0007669"/>
    <property type="project" value="TreeGrafter"/>
</dbReference>
<dbReference type="STRING" id="282683.SAMN04488105_1101"/>
<dbReference type="AlphaFoldDB" id="A0A1G7H262"/>
<dbReference type="InterPro" id="IPR045851">
    <property type="entry name" value="AMP-bd_C_sf"/>
</dbReference>
<dbReference type="GO" id="GO:0006085">
    <property type="term" value="P:acetyl-CoA biosynthetic process"/>
    <property type="evidence" value="ECO:0007669"/>
    <property type="project" value="TreeGrafter"/>
</dbReference>
<dbReference type="Gene3D" id="3.30.300.30">
    <property type="match status" value="1"/>
</dbReference>
<protein>
    <submittedName>
        <fullName evidence="1">Acetyl-CoA synthetase</fullName>
    </submittedName>
</protein>
<evidence type="ECO:0000313" key="2">
    <source>
        <dbReference type="Proteomes" id="UP000198994"/>
    </source>
</evidence>
<name>A0A1G7H262_9RHOB</name>
<evidence type="ECO:0000313" key="1">
    <source>
        <dbReference type="EMBL" id="SDE94431.1"/>
    </source>
</evidence>
<feature type="non-terminal residue" evidence="1">
    <location>
        <position position="1"/>
    </location>
</feature>
<dbReference type="Proteomes" id="UP000198994">
    <property type="component" value="Unassembled WGS sequence"/>
</dbReference>
<gene>
    <name evidence="1" type="ORF">SAMN04488105_1101</name>
</gene>
<sequence length="49" mass="5327">GLPKTRSGKIMRRILRKIAENDYGALGDTSTLADPSVVDDLIENRANKG</sequence>
<reference evidence="2" key="1">
    <citation type="submission" date="2016-10" db="EMBL/GenBank/DDBJ databases">
        <authorList>
            <person name="Varghese N."/>
            <person name="Submissions S."/>
        </authorList>
    </citation>
    <scope>NUCLEOTIDE SEQUENCE [LARGE SCALE GENOMIC DNA]</scope>
    <source>
        <strain evidence="2">DSM 10146</strain>
    </source>
</reference>